<evidence type="ECO:0000313" key="4">
    <source>
        <dbReference type="Proteomes" id="UP000224607"/>
    </source>
</evidence>
<dbReference type="Proteomes" id="UP000198919">
    <property type="component" value="Unassembled WGS sequence"/>
</dbReference>
<keyword evidence="4" id="KW-1185">Reference proteome</keyword>
<evidence type="ECO:0000313" key="2">
    <source>
        <dbReference type="EMBL" id="SFJ16263.1"/>
    </source>
</evidence>
<dbReference type="EMBL" id="FORG01000006">
    <property type="protein sequence ID" value="SFJ16263.1"/>
    <property type="molecule type" value="Genomic_DNA"/>
</dbReference>
<name>A0A1I3P3Y7_9GAMM</name>
<reference evidence="1 4" key="3">
    <citation type="journal article" date="2017" name="Nat. Microbiol.">
        <title>Natural product diversity associated with the nematode symbionts Photorhabdus and Xenorhabdus.</title>
        <authorList>
            <person name="Tobias N.J."/>
            <person name="Wolff H."/>
            <person name="Djahanschiri B."/>
            <person name="Grundmann F."/>
            <person name="Kronenwerth M."/>
            <person name="Shi Y.M."/>
            <person name="Simonyi S."/>
            <person name="Grun P."/>
            <person name="Shapiro-Ilan D."/>
            <person name="Pidot S.J."/>
            <person name="Stinear T.P."/>
            <person name="Ebersberger I."/>
            <person name="Bode H.B."/>
        </authorList>
    </citation>
    <scope>NUCLEOTIDE SEQUENCE [LARGE SCALE GENOMIC DNA]</scope>
    <source>
        <strain evidence="1 4">DSM 17908</strain>
    </source>
</reference>
<gene>
    <name evidence="2" type="ORF">SAMN05421680_10625</name>
    <name evidence="1" type="ORF">Xmau_01636</name>
</gene>
<organism evidence="2 3">
    <name type="scientific">Xenorhabdus mauleonii</name>
    <dbReference type="NCBI Taxonomy" id="351675"/>
    <lineage>
        <taxon>Bacteria</taxon>
        <taxon>Pseudomonadati</taxon>
        <taxon>Pseudomonadota</taxon>
        <taxon>Gammaproteobacteria</taxon>
        <taxon>Enterobacterales</taxon>
        <taxon>Morganellaceae</taxon>
        <taxon>Xenorhabdus</taxon>
    </lineage>
</organism>
<dbReference type="AlphaFoldDB" id="A0A1I3P3Y7"/>
<accession>A0A1I3P3Y7</accession>
<evidence type="ECO:0000313" key="3">
    <source>
        <dbReference type="Proteomes" id="UP000198919"/>
    </source>
</evidence>
<protein>
    <submittedName>
        <fullName evidence="2">Uncharacterized protein</fullName>
    </submittedName>
</protein>
<proteinExistence type="predicted"/>
<reference evidence="3" key="2">
    <citation type="submission" date="2016-10" db="EMBL/GenBank/DDBJ databases">
        <authorList>
            <person name="Varghese N."/>
            <person name="Submissions S."/>
        </authorList>
    </citation>
    <scope>NUCLEOTIDE SEQUENCE [LARGE SCALE GENOMIC DNA]</scope>
    <source>
        <strain evidence="3">DSM 17908</strain>
    </source>
</reference>
<evidence type="ECO:0000313" key="1">
    <source>
        <dbReference type="EMBL" id="PHM44921.1"/>
    </source>
</evidence>
<dbReference type="Proteomes" id="UP000224607">
    <property type="component" value="Unassembled WGS sequence"/>
</dbReference>
<sequence>MSMLADFICRLVGVNWDAMPSKGFFTMLGDNDDR</sequence>
<dbReference type="EMBL" id="NITY01000004">
    <property type="protein sequence ID" value="PHM44921.1"/>
    <property type="molecule type" value="Genomic_DNA"/>
</dbReference>
<reference evidence="2" key="1">
    <citation type="submission" date="2016-10" db="EMBL/GenBank/DDBJ databases">
        <authorList>
            <person name="de Groot N.N."/>
        </authorList>
    </citation>
    <scope>NUCLEOTIDE SEQUENCE [LARGE SCALE GENOMIC DNA]</scope>
    <source>
        <strain evidence="2">DSM 17908</strain>
    </source>
</reference>